<evidence type="ECO:0000313" key="2">
    <source>
        <dbReference type="EMBL" id="KAK6325266.1"/>
    </source>
</evidence>
<organism evidence="2 3">
    <name type="scientific">Coregonus suidteri</name>
    <dbReference type="NCBI Taxonomy" id="861788"/>
    <lineage>
        <taxon>Eukaryota</taxon>
        <taxon>Metazoa</taxon>
        <taxon>Chordata</taxon>
        <taxon>Craniata</taxon>
        <taxon>Vertebrata</taxon>
        <taxon>Euteleostomi</taxon>
        <taxon>Actinopterygii</taxon>
        <taxon>Neopterygii</taxon>
        <taxon>Teleostei</taxon>
        <taxon>Protacanthopterygii</taxon>
        <taxon>Salmoniformes</taxon>
        <taxon>Salmonidae</taxon>
        <taxon>Coregoninae</taxon>
        <taxon>Coregonus</taxon>
    </lineage>
</organism>
<dbReference type="AlphaFoldDB" id="A0AAN8R4Q6"/>
<sequence length="226" mass="24708">MSSGQGILNVFSCSNPGSKAISKRKLRQTRSLDPDIIRKCGTETDGTHGHGDRLGLPGLSVEDAGAFSSSPSSPEHAVALKSDPRSRNLRVKQPLSSSSGPSTPSDLSPISNFHFDYDVTVRGAKRNTAWDLPFLVRSPSVTPTGSTNTLFSPRRWLQKKQQQSSSHAYIVWKSERAIGPALLPAGPVDFIRPSKSSRFDFLSLLENEPEGRKRFTGQVYFYCAVT</sequence>
<dbReference type="EMBL" id="JAGTTL010000003">
    <property type="protein sequence ID" value="KAK6325266.1"/>
    <property type="molecule type" value="Genomic_DNA"/>
</dbReference>
<feature type="compositionally biased region" description="Basic and acidic residues" evidence="1">
    <location>
        <begin position="30"/>
        <end position="53"/>
    </location>
</feature>
<evidence type="ECO:0000313" key="3">
    <source>
        <dbReference type="Proteomes" id="UP001356427"/>
    </source>
</evidence>
<reference evidence="2 3" key="1">
    <citation type="submission" date="2021-04" db="EMBL/GenBank/DDBJ databases">
        <authorList>
            <person name="De Guttry C."/>
            <person name="Zahm M."/>
            <person name="Klopp C."/>
            <person name="Cabau C."/>
            <person name="Louis A."/>
            <person name="Berthelot C."/>
            <person name="Parey E."/>
            <person name="Roest Crollius H."/>
            <person name="Montfort J."/>
            <person name="Robinson-Rechavi M."/>
            <person name="Bucao C."/>
            <person name="Bouchez O."/>
            <person name="Gislard M."/>
            <person name="Lluch J."/>
            <person name="Milhes M."/>
            <person name="Lampietro C."/>
            <person name="Lopez Roques C."/>
            <person name="Donnadieu C."/>
            <person name="Braasch I."/>
            <person name="Desvignes T."/>
            <person name="Postlethwait J."/>
            <person name="Bobe J."/>
            <person name="Wedekind C."/>
            <person name="Guiguen Y."/>
        </authorList>
    </citation>
    <scope>NUCLEOTIDE SEQUENCE [LARGE SCALE GENOMIC DNA]</scope>
    <source>
        <strain evidence="2">Cs_M1</strain>
        <tissue evidence="2">Blood</tissue>
    </source>
</reference>
<comment type="caution">
    <text evidence="2">The sequence shown here is derived from an EMBL/GenBank/DDBJ whole genome shotgun (WGS) entry which is preliminary data.</text>
</comment>
<dbReference type="Proteomes" id="UP001356427">
    <property type="component" value="Unassembled WGS sequence"/>
</dbReference>
<proteinExistence type="predicted"/>
<feature type="compositionally biased region" description="Low complexity" evidence="1">
    <location>
        <begin position="94"/>
        <end position="107"/>
    </location>
</feature>
<evidence type="ECO:0000256" key="1">
    <source>
        <dbReference type="SAM" id="MobiDB-lite"/>
    </source>
</evidence>
<feature type="region of interest" description="Disordered" evidence="1">
    <location>
        <begin position="15"/>
        <end position="107"/>
    </location>
</feature>
<keyword evidence="3" id="KW-1185">Reference proteome</keyword>
<gene>
    <name evidence="2" type="ORF">J4Q44_G00046080</name>
</gene>
<name>A0AAN8R4Q6_9TELE</name>
<protein>
    <submittedName>
        <fullName evidence="2">Uncharacterized protein</fullName>
    </submittedName>
</protein>
<accession>A0AAN8R4Q6</accession>